<organism evidence="1 2">
    <name type="scientific">Brachionus plicatilis</name>
    <name type="common">Marine rotifer</name>
    <name type="synonym">Brachionus muelleri</name>
    <dbReference type="NCBI Taxonomy" id="10195"/>
    <lineage>
        <taxon>Eukaryota</taxon>
        <taxon>Metazoa</taxon>
        <taxon>Spiralia</taxon>
        <taxon>Gnathifera</taxon>
        <taxon>Rotifera</taxon>
        <taxon>Eurotatoria</taxon>
        <taxon>Monogononta</taxon>
        <taxon>Pseudotrocha</taxon>
        <taxon>Ploima</taxon>
        <taxon>Brachionidae</taxon>
        <taxon>Brachionus</taxon>
    </lineage>
</organism>
<dbReference type="Proteomes" id="UP000276133">
    <property type="component" value="Unassembled WGS sequence"/>
</dbReference>
<name>A0A3M7SIH6_BRAPC</name>
<proteinExistence type="predicted"/>
<reference evidence="1 2" key="1">
    <citation type="journal article" date="2018" name="Sci. Rep.">
        <title>Genomic signatures of local adaptation to the degree of environmental predictability in rotifers.</title>
        <authorList>
            <person name="Franch-Gras L."/>
            <person name="Hahn C."/>
            <person name="Garcia-Roger E.M."/>
            <person name="Carmona M.J."/>
            <person name="Serra M."/>
            <person name="Gomez A."/>
        </authorList>
    </citation>
    <scope>NUCLEOTIDE SEQUENCE [LARGE SCALE GENOMIC DNA]</scope>
    <source>
        <strain evidence="1">HYR1</strain>
    </source>
</reference>
<protein>
    <submittedName>
        <fullName evidence="1">Uncharacterized protein</fullName>
    </submittedName>
</protein>
<dbReference type="EMBL" id="REGN01001337">
    <property type="protein sequence ID" value="RNA35338.1"/>
    <property type="molecule type" value="Genomic_DNA"/>
</dbReference>
<evidence type="ECO:0000313" key="2">
    <source>
        <dbReference type="Proteomes" id="UP000276133"/>
    </source>
</evidence>
<dbReference type="AlphaFoldDB" id="A0A3M7SIH6"/>
<sequence length="85" mass="9979">MLDKKNSLETIEEALQSIYSIVWAKCLKNSCADGQKRSQKVSVYESVNEYTHLDNSEKNMSPEPLKSIVCWDEKWFKPQQTFRTF</sequence>
<accession>A0A3M7SIH6</accession>
<comment type="caution">
    <text evidence="1">The sequence shown here is derived from an EMBL/GenBank/DDBJ whole genome shotgun (WGS) entry which is preliminary data.</text>
</comment>
<keyword evidence="2" id="KW-1185">Reference proteome</keyword>
<evidence type="ECO:0000313" key="1">
    <source>
        <dbReference type="EMBL" id="RNA35338.1"/>
    </source>
</evidence>
<gene>
    <name evidence="1" type="ORF">BpHYR1_000309</name>
</gene>